<feature type="compositionally biased region" description="Acidic residues" evidence="8">
    <location>
        <begin position="346"/>
        <end position="359"/>
    </location>
</feature>
<keyword evidence="13" id="KW-1185">Reference proteome</keyword>
<evidence type="ECO:0008006" key="14">
    <source>
        <dbReference type="Google" id="ProtNLM"/>
    </source>
</evidence>
<dbReference type="PANTHER" id="PTHR22930:SF259">
    <property type="entry name" value="OS08G0106900 PROTEIN"/>
    <property type="match status" value="1"/>
</dbReference>
<comment type="similarity">
    <text evidence="3">Belongs to the HARBI1 family.</text>
</comment>
<dbReference type="EMBL" id="JAMRDG010000001">
    <property type="protein sequence ID" value="KAJ3698054.1"/>
    <property type="molecule type" value="Genomic_DNA"/>
</dbReference>
<feature type="region of interest" description="Disordered" evidence="8">
    <location>
        <begin position="346"/>
        <end position="386"/>
    </location>
</feature>
<evidence type="ECO:0000256" key="3">
    <source>
        <dbReference type="ARBA" id="ARBA00006958"/>
    </source>
</evidence>
<dbReference type="GO" id="GO:0016787">
    <property type="term" value="F:hydrolase activity"/>
    <property type="evidence" value="ECO:0007669"/>
    <property type="project" value="UniProtKB-KW"/>
</dbReference>
<evidence type="ECO:0000256" key="7">
    <source>
        <dbReference type="ARBA" id="ARBA00023242"/>
    </source>
</evidence>
<dbReference type="PANTHER" id="PTHR22930">
    <property type="match status" value="1"/>
</dbReference>
<sequence>MPRNLDENRRRKRQRKYLAAFWWYTAAVKCAIDWTYLRREGEESGAQRITTHLRSKPSVCRNHYRMNPSNIRILCDELKARGLECKGDVMIEECVAMFLQMIGHGDTMRNLAEDFQHSEETIWRYIHLVMSAVKRMQRDYIKLPGPDAPVHPKLREGTEYYAFKDALGAIDGTHIPAFPDSHEEFKERWRNRKGNVTQNVMAAVDFDGRFVAVLAGWEGSGHDSLILRKALEQGFTVPEGRYYLVDSGYANTHQFLSPYRGMLYHLASFRQRRMENRYQNGEELFNHRHAQLRNVVEKTFGILKGRFRLLQDMHHYKYDFQIDIVLACCVIHNFLIEHPNFDDDIYPEDVSSDESDASDTDGPSTSARVHTRGASSRRSDAERGSELRDKIKDLLWSSRCGHGER</sequence>
<evidence type="ECO:0000256" key="9">
    <source>
        <dbReference type="SAM" id="Phobius"/>
    </source>
</evidence>
<dbReference type="InterPro" id="IPR045249">
    <property type="entry name" value="HARBI1-like"/>
</dbReference>
<evidence type="ECO:0000256" key="5">
    <source>
        <dbReference type="ARBA" id="ARBA00022723"/>
    </source>
</evidence>
<feature type="compositionally biased region" description="Polar residues" evidence="8">
    <location>
        <begin position="362"/>
        <end position="376"/>
    </location>
</feature>
<dbReference type="Proteomes" id="UP001210211">
    <property type="component" value="Unassembled WGS sequence"/>
</dbReference>
<dbReference type="Pfam" id="PF13359">
    <property type="entry name" value="DDE_Tnp_4"/>
    <property type="match status" value="1"/>
</dbReference>
<evidence type="ECO:0000256" key="6">
    <source>
        <dbReference type="ARBA" id="ARBA00022801"/>
    </source>
</evidence>
<evidence type="ECO:0000313" key="13">
    <source>
        <dbReference type="Proteomes" id="UP001210211"/>
    </source>
</evidence>
<keyword evidence="9" id="KW-0472">Membrane</keyword>
<comment type="subcellular location">
    <subcellularLocation>
        <location evidence="2">Nucleus</location>
    </subcellularLocation>
</comment>
<reference evidence="12 13" key="1">
    <citation type="journal article" date="2022" name="Cell">
        <title>Repeat-based holocentromeres influence genome architecture and karyotype evolution.</title>
        <authorList>
            <person name="Hofstatter P.G."/>
            <person name="Thangavel G."/>
            <person name="Lux T."/>
            <person name="Neumann P."/>
            <person name="Vondrak T."/>
            <person name="Novak P."/>
            <person name="Zhang M."/>
            <person name="Costa L."/>
            <person name="Castellani M."/>
            <person name="Scott A."/>
            <person name="Toegelov H."/>
            <person name="Fuchs J."/>
            <person name="Mata-Sucre Y."/>
            <person name="Dias Y."/>
            <person name="Vanzela A.L.L."/>
            <person name="Huettel B."/>
            <person name="Almeida C.C.S."/>
            <person name="Simkova H."/>
            <person name="Souza G."/>
            <person name="Pedrosa-Harand A."/>
            <person name="Macas J."/>
            <person name="Mayer K.F.X."/>
            <person name="Houben A."/>
            <person name="Marques A."/>
        </authorList>
    </citation>
    <scope>NUCLEOTIDE SEQUENCE [LARGE SCALE GENOMIC DNA]</scope>
    <source>
        <strain evidence="12">RhyTen1mFocal</strain>
    </source>
</reference>
<dbReference type="InterPro" id="IPR027806">
    <property type="entry name" value="HARBI1_dom"/>
</dbReference>
<feature type="transmembrane region" description="Helical" evidence="9">
    <location>
        <begin position="21"/>
        <end position="37"/>
    </location>
</feature>
<evidence type="ECO:0000259" key="10">
    <source>
        <dbReference type="Pfam" id="PF13359"/>
    </source>
</evidence>
<keyword evidence="5" id="KW-0479">Metal-binding</keyword>
<proteinExistence type="inferred from homology"/>
<feature type="domain" description="DDE Tnp4" evidence="10">
    <location>
        <begin position="170"/>
        <end position="333"/>
    </location>
</feature>
<feature type="domain" description="DUF8040" evidence="11">
    <location>
        <begin position="43"/>
        <end position="133"/>
    </location>
</feature>
<keyword evidence="4" id="KW-0540">Nuclease</keyword>
<keyword evidence="7" id="KW-0539">Nucleus</keyword>
<dbReference type="Pfam" id="PF26138">
    <property type="entry name" value="DUF8040"/>
    <property type="match status" value="1"/>
</dbReference>
<dbReference type="AlphaFoldDB" id="A0AAD5ZI15"/>
<evidence type="ECO:0000259" key="11">
    <source>
        <dbReference type="Pfam" id="PF26138"/>
    </source>
</evidence>
<accession>A0AAD5ZI15</accession>
<keyword evidence="9" id="KW-0812">Transmembrane</keyword>
<organism evidence="12 13">
    <name type="scientific">Rhynchospora tenuis</name>
    <dbReference type="NCBI Taxonomy" id="198213"/>
    <lineage>
        <taxon>Eukaryota</taxon>
        <taxon>Viridiplantae</taxon>
        <taxon>Streptophyta</taxon>
        <taxon>Embryophyta</taxon>
        <taxon>Tracheophyta</taxon>
        <taxon>Spermatophyta</taxon>
        <taxon>Magnoliopsida</taxon>
        <taxon>Liliopsida</taxon>
        <taxon>Poales</taxon>
        <taxon>Cyperaceae</taxon>
        <taxon>Cyperoideae</taxon>
        <taxon>Rhynchosporeae</taxon>
        <taxon>Rhynchospora</taxon>
    </lineage>
</organism>
<dbReference type="InterPro" id="IPR058353">
    <property type="entry name" value="DUF8040"/>
</dbReference>
<keyword evidence="6" id="KW-0378">Hydrolase</keyword>
<gene>
    <name evidence="12" type="ORF">LUZ61_001759</name>
</gene>
<comment type="cofactor">
    <cofactor evidence="1">
        <name>a divalent metal cation</name>
        <dbReference type="ChEBI" id="CHEBI:60240"/>
    </cofactor>
</comment>
<dbReference type="GO" id="GO:0005634">
    <property type="term" value="C:nucleus"/>
    <property type="evidence" value="ECO:0007669"/>
    <property type="project" value="UniProtKB-SubCell"/>
</dbReference>
<dbReference type="GO" id="GO:0004518">
    <property type="term" value="F:nuclease activity"/>
    <property type="evidence" value="ECO:0007669"/>
    <property type="project" value="UniProtKB-KW"/>
</dbReference>
<evidence type="ECO:0000256" key="4">
    <source>
        <dbReference type="ARBA" id="ARBA00022722"/>
    </source>
</evidence>
<comment type="caution">
    <text evidence="12">The sequence shown here is derived from an EMBL/GenBank/DDBJ whole genome shotgun (WGS) entry which is preliminary data.</text>
</comment>
<keyword evidence="9" id="KW-1133">Transmembrane helix</keyword>
<protein>
    <recommendedName>
        <fullName evidence="14">DDE Tnp4 domain-containing protein</fullName>
    </recommendedName>
</protein>
<dbReference type="GO" id="GO:0046872">
    <property type="term" value="F:metal ion binding"/>
    <property type="evidence" value="ECO:0007669"/>
    <property type="project" value="UniProtKB-KW"/>
</dbReference>
<evidence type="ECO:0000313" key="12">
    <source>
        <dbReference type="EMBL" id="KAJ3698054.1"/>
    </source>
</evidence>
<evidence type="ECO:0000256" key="1">
    <source>
        <dbReference type="ARBA" id="ARBA00001968"/>
    </source>
</evidence>
<evidence type="ECO:0000256" key="2">
    <source>
        <dbReference type="ARBA" id="ARBA00004123"/>
    </source>
</evidence>
<evidence type="ECO:0000256" key="8">
    <source>
        <dbReference type="SAM" id="MobiDB-lite"/>
    </source>
</evidence>
<name>A0AAD5ZI15_9POAL</name>
<feature type="compositionally biased region" description="Basic and acidic residues" evidence="8">
    <location>
        <begin position="377"/>
        <end position="386"/>
    </location>
</feature>